<keyword evidence="2" id="KW-1185">Reference proteome</keyword>
<gene>
    <name evidence="1" type="ORF">DPEC_G00155980</name>
</gene>
<evidence type="ECO:0000313" key="1">
    <source>
        <dbReference type="EMBL" id="KAJ8004168.1"/>
    </source>
</evidence>
<name>A0ACC2GK86_DALPE</name>
<accession>A0ACC2GK86</accession>
<evidence type="ECO:0000313" key="2">
    <source>
        <dbReference type="Proteomes" id="UP001157502"/>
    </source>
</evidence>
<proteinExistence type="predicted"/>
<reference evidence="1" key="1">
    <citation type="submission" date="2021-05" db="EMBL/GenBank/DDBJ databases">
        <authorList>
            <person name="Pan Q."/>
            <person name="Jouanno E."/>
            <person name="Zahm M."/>
            <person name="Klopp C."/>
            <person name="Cabau C."/>
            <person name="Louis A."/>
            <person name="Berthelot C."/>
            <person name="Parey E."/>
            <person name="Roest Crollius H."/>
            <person name="Montfort J."/>
            <person name="Robinson-Rechavi M."/>
            <person name="Bouchez O."/>
            <person name="Lampietro C."/>
            <person name="Lopez Roques C."/>
            <person name="Donnadieu C."/>
            <person name="Postlethwait J."/>
            <person name="Bobe J."/>
            <person name="Dillon D."/>
            <person name="Chandos A."/>
            <person name="von Hippel F."/>
            <person name="Guiguen Y."/>
        </authorList>
    </citation>
    <scope>NUCLEOTIDE SEQUENCE</scope>
    <source>
        <strain evidence="1">YG-Jan2019</strain>
    </source>
</reference>
<comment type="caution">
    <text evidence="1">The sequence shown here is derived from an EMBL/GenBank/DDBJ whole genome shotgun (WGS) entry which is preliminary data.</text>
</comment>
<dbReference type="EMBL" id="CM055739">
    <property type="protein sequence ID" value="KAJ8004168.1"/>
    <property type="molecule type" value="Genomic_DNA"/>
</dbReference>
<sequence>MSHPPEHTLQEAGCGQQEVSGAHRNLRLDRGLQCFVLTQVCSMFIYCKQRVFLKCSAHLSCICIIRTLPVDQWFVLMHLLFLKSHPMGFEKKAMSNRMQFRFSQVLNKLS</sequence>
<organism evidence="1 2">
    <name type="scientific">Dallia pectoralis</name>
    <name type="common">Alaska blackfish</name>
    <dbReference type="NCBI Taxonomy" id="75939"/>
    <lineage>
        <taxon>Eukaryota</taxon>
        <taxon>Metazoa</taxon>
        <taxon>Chordata</taxon>
        <taxon>Craniata</taxon>
        <taxon>Vertebrata</taxon>
        <taxon>Euteleostomi</taxon>
        <taxon>Actinopterygii</taxon>
        <taxon>Neopterygii</taxon>
        <taxon>Teleostei</taxon>
        <taxon>Protacanthopterygii</taxon>
        <taxon>Esociformes</taxon>
        <taxon>Umbridae</taxon>
        <taxon>Dallia</taxon>
    </lineage>
</organism>
<dbReference type="Proteomes" id="UP001157502">
    <property type="component" value="Chromosome 12"/>
</dbReference>
<protein>
    <submittedName>
        <fullName evidence="1">Uncharacterized protein</fullName>
    </submittedName>
</protein>